<comment type="similarity">
    <text evidence="1">Belongs to the peptidase S10 family.</text>
</comment>
<dbReference type="Gene3D" id="3.40.50.1820">
    <property type="entry name" value="alpha/beta hydrolase"/>
    <property type="match status" value="1"/>
</dbReference>
<dbReference type="AlphaFoldDB" id="A0AAV5CU68"/>
<dbReference type="GO" id="GO:0006508">
    <property type="term" value="P:proteolysis"/>
    <property type="evidence" value="ECO:0007669"/>
    <property type="project" value="InterPro"/>
</dbReference>
<reference evidence="2" key="2">
    <citation type="submission" date="2021-12" db="EMBL/GenBank/DDBJ databases">
        <title>Resequencing data analysis of finger millet.</title>
        <authorList>
            <person name="Hatakeyama M."/>
            <person name="Aluri S."/>
            <person name="Balachadran M.T."/>
            <person name="Sivarajan S.R."/>
            <person name="Poveda L."/>
            <person name="Shimizu-Inatsugi R."/>
            <person name="Schlapbach R."/>
            <person name="Sreeman S.M."/>
            <person name="Shimizu K.K."/>
        </authorList>
    </citation>
    <scope>NUCLEOTIDE SEQUENCE</scope>
</reference>
<sequence length="213" mass="23187">MPELVLDGARHAVRRGEAAAVRDGAARRVPEVKAALGARGDVEWEECSDAMHGDVMKSVRSQVEKVVQQRGYVLLYQEIRDLCDGVVSMGSGTSATASCPRRPERLTDLDWDGLLAFHDAERAVGRLNAAGKKEELAGYVQRSGVLSHAVVYNGRTTQEAPMIFASTLPVMKRSSAVPCRGFDILYAVFVTTHKTGEHKTVMPDSLRLSLSCC</sequence>
<gene>
    <name evidence="2" type="primary">ga18688</name>
    <name evidence="2" type="ORF">PR202_ga18688</name>
</gene>
<dbReference type="EMBL" id="BQKI01000009">
    <property type="protein sequence ID" value="GJN01422.1"/>
    <property type="molecule type" value="Genomic_DNA"/>
</dbReference>
<proteinExistence type="inferred from homology"/>
<dbReference type="Proteomes" id="UP001054889">
    <property type="component" value="Unassembled WGS sequence"/>
</dbReference>
<dbReference type="Pfam" id="PF00450">
    <property type="entry name" value="Peptidase_S10"/>
    <property type="match status" value="1"/>
</dbReference>
<accession>A0AAV5CU68</accession>
<name>A0AAV5CU68_ELECO</name>
<organism evidence="2 3">
    <name type="scientific">Eleusine coracana subsp. coracana</name>
    <dbReference type="NCBI Taxonomy" id="191504"/>
    <lineage>
        <taxon>Eukaryota</taxon>
        <taxon>Viridiplantae</taxon>
        <taxon>Streptophyta</taxon>
        <taxon>Embryophyta</taxon>
        <taxon>Tracheophyta</taxon>
        <taxon>Spermatophyta</taxon>
        <taxon>Magnoliopsida</taxon>
        <taxon>Liliopsida</taxon>
        <taxon>Poales</taxon>
        <taxon>Poaceae</taxon>
        <taxon>PACMAD clade</taxon>
        <taxon>Chloridoideae</taxon>
        <taxon>Cynodonteae</taxon>
        <taxon>Eleusininae</taxon>
        <taxon>Eleusine</taxon>
    </lineage>
</organism>
<reference evidence="2" key="1">
    <citation type="journal article" date="2018" name="DNA Res.">
        <title>Multiple hybrid de novo genome assembly of finger millet, an orphan allotetraploid crop.</title>
        <authorList>
            <person name="Hatakeyama M."/>
            <person name="Aluri S."/>
            <person name="Balachadran M.T."/>
            <person name="Sivarajan S.R."/>
            <person name="Patrignani A."/>
            <person name="Gruter S."/>
            <person name="Poveda L."/>
            <person name="Shimizu-Inatsugi R."/>
            <person name="Baeten J."/>
            <person name="Francoijs K.J."/>
            <person name="Nataraja K.N."/>
            <person name="Reddy Y.A.N."/>
            <person name="Phadnis S."/>
            <person name="Ravikumar R.L."/>
            <person name="Schlapbach R."/>
            <person name="Sreeman S.M."/>
            <person name="Shimizu K.K."/>
        </authorList>
    </citation>
    <scope>NUCLEOTIDE SEQUENCE</scope>
</reference>
<evidence type="ECO:0000313" key="3">
    <source>
        <dbReference type="Proteomes" id="UP001054889"/>
    </source>
</evidence>
<keyword evidence="3" id="KW-1185">Reference proteome</keyword>
<dbReference type="InterPro" id="IPR001563">
    <property type="entry name" value="Peptidase_S10"/>
</dbReference>
<dbReference type="InterPro" id="IPR029058">
    <property type="entry name" value="AB_hydrolase_fold"/>
</dbReference>
<evidence type="ECO:0000256" key="1">
    <source>
        <dbReference type="ARBA" id="ARBA00009431"/>
    </source>
</evidence>
<comment type="caution">
    <text evidence="2">The sequence shown here is derived from an EMBL/GenBank/DDBJ whole genome shotgun (WGS) entry which is preliminary data.</text>
</comment>
<evidence type="ECO:0000313" key="2">
    <source>
        <dbReference type="EMBL" id="GJN01422.1"/>
    </source>
</evidence>
<dbReference type="SUPFAM" id="SSF53474">
    <property type="entry name" value="alpha/beta-Hydrolases"/>
    <property type="match status" value="1"/>
</dbReference>
<dbReference type="GO" id="GO:0004185">
    <property type="term" value="F:serine-type carboxypeptidase activity"/>
    <property type="evidence" value="ECO:0007669"/>
    <property type="project" value="InterPro"/>
</dbReference>
<protein>
    <submittedName>
        <fullName evidence="2">Uncharacterized protein</fullName>
    </submittedName>
</protein>